<dbReference type="InterPro" id="IPR029043">
    <property type="entry name" value="GcvT/YgfZ_C"/>
</dbReference>
<dbReference type="NCBIfam" id="TIGR00528">
    <property type="entry name" value="gcvT"/>
    <property type="match status" value="1"/>
</dbReference>
<protein>
    <recommendedName>
        <fullName evidence="2 7">Aminomethyltransferase</fullName>
        <ecNumber evidence="2 7">2.1.2.10</ecNumber>
    </recommendedName>
    <alternativeName>
        <fullName evidence="5 7">Glycine cleavage system T protein</fullName>
    </alternativeName>
</protein>
<dbReference type="FunFam" id="4.10.1250.10:FF:000001">
    <property type="entry name" value="Aminomethyltransferase"/>
    <property type="match status" value="1"/>
</dbReference>
<comment type="subunit">
    <text evidence="7">The glycine cleavage system is composed of four proteins: P, T, L and H.</text>
</comment>
<dbReference type="InterPro" id="IPR006222">
    <property type="entry name" value="GCVT_N"/>
</dbReference>
<dbReference type="RefSeq" id="WP_317996397.1">
    <property type="nucleotide sequence ID" value="NZ_AP025523.1"/>
</dbReference>
<dbReference type="Gene3D" id="3.30.1360.120">
    <property type="entry name" value="Probable tRNA modification gtpase trme, domain 1"/>
    <property type="match status" value="1"/>
</dbReference>
<evidence type="ECO:0000256" key="4">
    <source>
        <dbReference type="ARBA" id="ARBA00022679"/>
    </source>
</evidence>
<dbReference type="InterPro" id="IPR027266">
    <property type="entry name" value="TrmE/GcvT-like"/>
</dbReference>
<dbReference type="EC" id="2.1.2.10" evidence="2 7"/>
<evidence type="ECO:0000256" key="2">
    <source>
        <dbReference type="ARBA" id="ARBA00012616"/>
    </source>
</evidence>
<dbReference type="KEGG" id="vab:WPS_06240"/>
<dbReference type="GO" id="GO:0004047">
    <property type="term" value="F:aminomethyltransferase activity"/>
    <property type="evidence" value="ECO:0007669"/>
    <property type="project" value="UniProtKB-UniRule"/>
</dbReference>
<dbReference type="NCBIfam" id="NF001567">
    <property type="entry name" value="PRK00389.1"/>
    <property type="match status" value="1"/>
</dbReference>
<feature type="domain" description="Aminomethyltransferase C-terminal" evidence="10">
    <location>
        <begin position="291"/>
        <end position="367"/>
    </location>
</feature>
<keyword evidence="12" id="KW-1185">Reference proteome</keyword>
<reference evidence="11 12" key="1">
    <citation type="journal article" date="2022" name="ISME Commun">
        <title>Vulcanimicrobium alpinus gen. nov. sp. nov., the first cultivated representative of the candidate phylum 'Eremiobacterota', is a metabolically versatile aerobic anoxygenic phototroph.</title>
        <authorList>
            <person name="Yabe S."/>
            <person name="Muto K."/>
            <person name="Abe K."/>
            <person name="Yokota A."/>
            <person name="Staudigel H."/>
            <person name="Tebo B.M."/>
        </authorList>
    </citation>
    <scope>NUCLEOTIDE SEQUENCE [LARGE SCALE GENOMIC DNA]</scope>
    <source>
        <strain evidence="11 12">WC8-2</strain>
    </source>
</reference>
<dbReference type="PIRSF" id="PIRSF006487">
    <property type="entry name" value="GcvT"/>
    <property type="match status" value="1"/>
</dbReference>
<dbReference type="InterPro" id="IPR006223">
    <property type="entry name" value="GcvT"/>
</dbReference>
<evidence type="ECO:0000259" key="9">
    <source>
        <dbReference type="Pfam" id="PF01571"/>
    </source>
</evidence>
<dbReference type="InterPro" id="IPR028896">
    <property type="entry name" value="GcvT/YgfZ/DmdA"/>
</dbReference>
<dbReference type="GO" id="GO:0005829">
    <property type="term" value="C:cytosol"/>
    <property type="evidence" value="ECO:0007669"/>
    <property type="project" value="TreeGrafter"/>
</dbReference>
<dbReference type="PANTHER" id="PTHR43757:SF2">
    <property type="entry name" value="AMINOMETHYLTRANSFERASE, MITOCHONDRIAL"/>
    <property type="match status" value="1"/>
</dbReference>
<dbReference type="PANTHER" id="PTHR43757">
    <property type="entry name" value="AMINOMETHYLTRANSFERASE"/>
    <property type="match status" value="1"/>
</dbReference>
<organism evidence="11 12">
    <name type="scientific">Vulcanimicrobium alpinum</name>
    <dbReference type="NCBI Taxonomy" id="3016050"/>
    <lineage>
        <taxon>Bacteria</taxon>
        <taxon>Bacillati</taxon>
        <taxon>Vulcanimicrobiota</taxon>
        <taxon>Vulcanimicrobiia</taxon>
        <taxon>Vulcanimicrobiales</taxon>
        <taxon>Vulcanimicrobiaceae</taxon>
        <taxon>Vulcanimicrobium</taxon>
    </lineage>
</organism>
<evidence type="ECO:0000256" key="1">
    <source>
        <dbReference type="ARBA" id="ARBA00008609"/>
    </source>
</evidence>
<dbReference type="Gene3D" id="3.30.70.1400">
    <property type="entry name" value="Aminomethyltransferase beta-barrel domains"/>
    <property type="match status" value="1"/>
</dbReference>
<dbReference type="InterPro" id="IPR022903">
    <property type="entry name" value="GcvT_bac"/>
</dbReference>
<accession>A0AAN1XW57</accession>
<evidence type="ECO:0000256" key="6">
    <source>
        <dbReference type="ARBA" id="ARBA00047665"/>
    </source>
</evidence>
<evidence type="ECO:0000313" key="12">
    <source>
        <dbReference type="Proteomes" id="UP001317532"/>
    </source>
</evidence>
<dbReference type="InterPro" id="IPR013977">
    <property type="entry name" value="GcvT_C"/>
</dbReference>
<dbReference type="AlphaFoldDB" id="A0AAN1XW57"/>
<keyword evidence="3 7" id="KW-0032">Aminotransferase</keyword>
<gene>
    <name evidence="7 11" type="primary">gcvT</name>
    <name evidence="11" type="ORF">WPS_06240</name>
</gene>
<keyword evidence="4 7" id="KW-0808">Transferase</keyword>
<dbReference type="Gene3D" id="4.10.1250.10">
    <property type="entry name" value="Aminomethyltransferase fragment"/>
    <property type="match status" value="1"/>
</dbReference>
<name>A0AAN1XW57_UNVUL</name>
<evidence type="ECO:0000259" key="10">
    <source>
        <dbReference type="Pfam" id="PF08669"/>
    </source>
</evidence>
<dbReference type="HAMAP" id="MF_00259">
    <property type="entry name" value="GcvT"/>
    <property type="match status" value="1"/>
</dbReference>
<dbReference type="Pfam" id="PF01571">
    <property type="entry name" value="GCV_T"/>
    <property type="match status" value="1"/>
</dbReference>
<evidence type="ECO:0000313" key="11">
    <source>
        <dbReference type="EMBL" id="BDE05348.1"/>
    </source>
</evidence>
<sequence>MSTDVDGILRRTALFDAHLALGGRMVPFGGFDMPVQYAGILKEHDAVRKRAGLFDLSHMGQFELRGASVGEWADALTINKVATMKPGQARYNVFTNERGGAHDDVIFYRLADERWLLVVNAANADKMWAHVGAERSGDVQLTDLRGERALIAIQGPRSVEWLQPFVGVELAPMKYYACAEAAVRGSRTPAVIARTGYTGEDGFELFLPASDAVAVWDTLLSEYRAHGLEPCGLGARDVLRLEAGMPLYGHEMDEEITPLQAGLAWAIKFDKPAFRGKAALEAQRDGGDFSRIAGLSMQGRVPARAGYPVLLDGAPVGEIRSGSWGPSVQKNIATALVSAPAATAGTRLAVEVRGTAHVASVEPLPFYRRPKI</sequence>
<dbReference type="GO" id="GO:0008483">
    <property type="term" value="F:transaminase activity"/>
    <property type="evidence" value="ECO:0007669"/>
    <property type="project" value="UniProtKB-KW"/>
</dbReference>
<dbReference type="SUPFAM" id="SSF103025">
    <property type="entry name" value="Folate-binding domain"/>
    <property type="match status" value="1"/>
</dbReference>
<evidence type="ECO:0000256" key="5">
    <source>
        <dbReference type="ARBA" id="ARBA00031395"/>
    </source>
</evidence>
<dbReference type="GO" id="GO:0005960">
    <property type="term" value="C:glycine cleavage complex"/>
    <property type="evidence" value="ECO:0007669"/>
    <property type="project" value="InterPro"/>
</dbReference>
<comment type="catalytic activity">
    <reaction evidence="6 7">
        <text>N(6)-[(R)-S(8)-aminomethyldihydrolipoyl]-L-lysyl-[protein] + (6S)-5,6,7,8-tetrahydrofolate = N(6)-[(R)-dihydrolipoyl]-L-lysyl-[protein] + (6R)-5,10-methylene-5,6,7,8-tetrahydrofolate + NH4(+)</text>
        <dbReference type="Rhea" id="RHEA:16945"/>
        <dbReference type="Rhea" id="RHEA-COMP:10475"/>
        <dbReference type="Rhea" id="RHEA-COMP:10492"/>
        <dbReference type="ChEBI" id="CHEBI:15636"/>
        <dbReference type="ChEBI" id="CHEBI:28938"/>
        <dbReference type="ChEBI" id="CHEBI:57453"/>
        <dbReference type="ChEBI" id="CHEBI:83100"/>
        <dbReference type="ChEBI" id="CHEBI:83143"/>
        <dbReference type="EC" id="2.1.2.10"/>
    </reaction>
</comment>
<dbReference type="GO" id="GO:0019464">
    <property type="term" value="P:glycine decarboxylation via glycine cleavage system"/>
    <property type="evidence" value="ECO:0007669"/>
    <property type="project" value="UniProtKB-UniRule"/>
</dbReference>
<feature type="binding site" evidence="8">
    <location>
        <position position="204"/>
    </location>
    <ligand>
        <name>substrate</name>
    </ligand>
</feature>
<evidence type="ECO:0000256" key="3">
    <source>
        <dbReference type="ARBA" id="ARBA00022576"/>
    </source>
</evidence>
<evidence type="ECO:0000256" key="7">
    <source>
        <dbReference type="HAMAP-Rule" id="MF_00259"/>
    </source>
</evidence>
<dbReference type="EMBL" id="AP025523">
    <property type="protein sequence ID" value="BDE05348.1"/>
    <property type="molecule type" value="Genomic_DNA"/>
</dbReference>
<dbReference type="Pfam" id="PF08669">
    <property type="entry name" value="GCV_T_C"/>
    <property type="match status" value="1"/>
</dbReference>
<feature type="domain" description="GCVT N-terminal" evidence="9">
    <location>
        <begin position="14"/>
        <end position="271"/>
    </location>
</feature>
<dbReference type="Proteomes" id="UP001317532">
    <property type="component" value="Chromosome"/>
</dbReference>
<evidence type="ECO:0000256" key="8">
    <source>
        <dbReference type="PIRSR" id="PIRSR006487-1"/>
    </source>
</evidence>
<proteinExistence type="inferred from homology"/>
<comment type="function">
    <text evidence="7">The glycine cleavage system catalyzes the degradation of glycine.</text>
</comment>
<comment type="similarity">
    <text evidence="1 7">Belongs to the GcvT family.</text>
</comment>
<dbReference type="Gene3D" id="2.40.30.110">
    <property type="entry name" value="Aminomethyltransferase beta-barrel domains"/>
    <property type="match status" value="1"/>
</dbReference>
<dbReference type="SUPFAM" id="SSF101790">
    <property type="entry name" value="Aminomethyltransferase beta-barrel domain"/>
    <property type="match status" value="1"/>
</dbReference>